<dbReference type="Proteomes" id="UP000323386">
    <property type="component" value="Unassembled WGS sequence"/>
</dbReference>
<evidence type="ECO:0000256" key="5">
    <source>
        <dbReference type="ARBA" id="ARBA00022989"/>
    </source>
</evidence>
<keyword evidence="12" id="KW-1185">Reference proteome</keyword>
<evidence type="ECO:0000313" key="12">
    <source>
        <dbReference type="Proteomes" id="UP000323386"/>
    </source>
</evidence>
<dbReference type="NCBIfam" id="TIGR00879">
    <property type="entry name" value="SP"/>
    <property type="match status" value="1"/>
</dbReference>
<dbReference type="FunFam" id="1.20.1250.20:FF:000026">
    <property type="entry name" value="MFS quinate transporter QutD"/>
    <property type="match status" value="1"/>
</dbReference>
<feature type="transmembrane region" description="Helical" evidence="9">
    <location>
        <begin position="194"/>
        <end position="216"/>
    </location>
</feature>
<keyword evidence="4 9" id="KW-0812">Transmembrane</keyword>
<evidence type="ECO:0000313" key="11">
    <source>
        <dbReference type="EMBL" id="SPO34726.1"/>
    </source>
</evidence>
<evidence type="ECO:0000259" key="10">
    <source>
        <dbReference type="PROSITE" id="PS50850"/>
    </source>
</evidence>
<sequence>MTTQSGKVSTPSSTEERIDYDAHLGAGDQKASKRLGFAAIKEELAIHYRVYLLALSTCMAGMLFGWDTGLIGGILDFPAFQSDFGLRGKDKELANLKGNIVSVLQAGCFIGAATGLYLPSKYGRKPTMIFASIIFLIGSIIQTTCRLNGQSHSSALVQLYIGRAIGGFGVGLSSAVVPTYLSECAPRSIRGRCGGLYQLLNVTGIALAFFCNYGMAQNYPDQSSSNMWRIPFALQMLPGALFTATIVFQPESPRWLIEQDRAAEGAQALSIINALPAEHPNITSMVSEIEADLEGKSKLSFAKQLRLSVADGVTFYRVMTGAILMFFQQWTGTNAINVFAPQIFKTLGVSGPSASLLATGVYGIVKIVTTALFLVVAIEQLGRKWCLILGGIIQIFTLFWIAIYQAVRPASGSVPVDGVGYVTLAMIYIFVVGYGLGWSSVTWSVSAEVAPNHLRSLAMSYATMSQWGFNLAVVRMTPVALVTIKFGTFLIFACITTCAVIWAAVFLPETGGVTLEMMSKLYEGNIVARSLQDLFPSKRRVFRARLLAENGGTGDDGGVIREAGHNDDFPRLDKSDSATTEVFDAAKSKSQDNVVLGSRDATTNDKK</sequence>
<feature type="transmembrane region" description="Helical" evidence="9">
    <location>
        <begin position="419"/>
        <end position="445"/>
    </location>
</feature>
<keyword evidence="5 9" id="KW-1133">Transmembrane helix</keyword>
<dbReference type="InterPro" id="IPR005829">
    <property type="entry name" value="Sugar_transporter_CS"/>
</dbReference>
<feature type="transmembrane region" description="Helical" evidence="9">
    <location>
        <begin position="486"/>
        <end position="507"/>
    </location>
</feature>
<feature type="transmembrane region" description="Helical" evidence="9">
    <location>
        <begin position="354"/>
        <end position="378"/>
    </location>
</feature>
<dbReference type="PANTHER" id="PTHR48022">
    <property type="entry name" value="PLASTIDIC GLUCOSE TRANSPORTER 4"/>
    <property type="match status" value="1"/>
</dbReference>
<dbReference type="EMBL" id="OOIP01000001">
    <property type="protein sequence ID" value="SPO34726.1"/>
    <property type="molecule type" value="Genomic_DNA"/>
</dbReference>
<feature type="transmembrane region" description="Helical" evidence="9">
    <location>
        <begin position="130"/>
        <end position="149"/>
    </location>
</feature>
<dbReference type="InterPro" id="IPR003663">
    <property type="entry name" value="Sugar/inositol_transpt"/>
</dbReference>
<evidence type="ECO:0000256" key="3">
    <source>
        <dbReference type="ARBA" id="ARBA00022448"/>
    </source>
</evidence>
<feature type="transmembrane region" description="Helical" evidence="9">
    <location>
        <begin position="385"/>
        <end position="407"/>
    </location>
</feature>
<keyword evidence="6 9" id="KW-0472">Membrane</keyword>
<accession>A0A5C3ET73</accession>
<dbReference type="OrthoDB" id="508119at2759"/>
<evidence type="ECO:0000256" key="1">
    <source>
        <dbReference type="ARBA" id="ARBA00004141"/>
    </source>
</evidence>
<comment type="catalytic activity">
    <reaction evidence="7">
        <text>myo-inositol(out) + H(+)(out) = myo-inositol(in) + H(+)(in)</text>
        <dbReference type="Rhea" id="RHEA:60364"/>
        <dbReference type="ChEBI" id="CHEBI:15378"/>
        <dbReference type="ChEBI" id="CHEBI:17268"/>
    </reaction>
</comment>
<protein>
    <submittedName>
        <fullName evidence="11">Related to quinate transport protein</fullName>
    </submittedName>
</protein>
<dbReference type="InterPro" id="IPR036259">
    <property type="entry name" value="MFS_trans_sf"/>
</dbReference>
<dbReference type="PROSITE" id="PS00217">
    <property type="entry name" value="SUGAR_TRANSPORT_2"/>
    <property type="match status" value="1"/>
</dbReference>
<dbReference type="PANTHER" id="PTHR48022:SF81">
    <property type="entry name" value="MAJOR FACILITATOR SUPERFAMILY (MFS) PROFILE DOMAIN-CONTAINING PROTEIN"/>
    <property type="match status" value="1"/>
</dbReference>
<reference evidence="11 12" key="1">
    <citation type="submission" date="2018-03" db="EMBL/GenBank/DDBJ databases">
        <authorList>
            <person name="Guldener U."/>
        </authorList>
    </citation>
    <scope>NUCLEOTIDE SEQUENCE [LARGE SCALE GENOMIC DNA]</scope>
    <source>
        <strain evidence="11 12">DAOM196992</strain>
    </source>
</reference>
<dbReference type="Gene3D" id="1.20.1250.20">
    <property type="entry name" value="MFS general substrate transporter like domains"/>
    <property type="match status" value="1"/>
</dbReference>
<feature type="transmembrane region" description="Helical" evidence="9">
    <location>
        <begin position="228"/>
        <end position="248"/>
    </location>
</feature>
<dbReference type="SUPFAM" id="SSF103473">
    <property type="entry name" value="MFS general substrate transporter"/>
    <property type="match status" value="1"/>
</dbReference>
<dbReference type="PROSITE" id="PS00216">
    <property type="entry name" value="SUGAR_TRANSPORT_1"/>
    <property type="match status" value="1"/>
</dbReference>
<evidence type="ECO:0000256" key="9">
    <source>
        <dbReference type="SAM" id="Phobius"/>
    </source>
</evidence>
<dbReference type="AlphaFoldDB" id="A0A5C3ET73"/>
<comment type="similarity">
    <text evidence="2 8">Belongs to the major facilitator superfamily. Sugar transporter (TC 2.A.1.1) family.</text>
</comment>
<evidence type="ECO:0000256" key="6">
    <source>
        <dbReference type="ARBA" id="ARBA00023136"/>
    </source>
</evidence>
<proteinExistence type="inferred from homology"/>
<comment type="subcellular location">
    <subcellularLocation>
        <location evidence="1">Membrane</location>
        <topology evidence="1">Multi-pass membrane protein</topology>
    </subcellularLocation>
</comment>
<feature type="transmembrane region" description="Helical" evidence="9">
    <location>
        <begin position="100"/>
        <end position="118"/>
    </location>
</feature>
<dbReference type="GO" id="GO:0016020">
    <property type="term" value="C:membrane"/>
    <property type="evidence" value="ECO:0007669"/>
    <property type="project" value="UniProtKB-SubCell"/>
</dbReference>
<feature type="domain" description="Major facilitator superfamily (MFS) profile" evidence="10">
    <location>
        <begin position="53"/>
        <end position="511"/>
    </location>
</feature>
<keyword evidence="3 8" id="KW-0813">Transport</keyword>
<dbReference type="Pfam" id="PF00083">
    <property type="entry name" value="Sugar_tr"/>
    <property type="match status" value="1"/>
</dbReference>
<dbReference type="InterPro" id="IPR020846">
    <property type="entry name" value="MFS_dom"/>
</dbReference>
<name>A0A5C3ET73_9BASI</name>
<dbReference type="PROSITE" id="PS50850">
    <property type="entry name" value="MFS"/>
    <property type="match status" value="1"/>
</dbReference>
<feature type="transmembrane region" description="Helical" evidence="9">
    <location>
        <begin position="305"/>
        <end position="327"/>
    </location>
</feature>
<feature type="transmembrane region" description="Helical" evidence="9">
    <location>
        <begin position="50"/>
        <end position="80"/>
    </location>
</feature>
<evidence type="ECO:0000256" key="2">
    <source>
        <dbReference type="ARBA" id="ARBA00010992"/>
    </source>
</evidence>
<evidence type="ECO:0000256" key="7">
    <source>
        <dbReference type="ARBA" id="ARBA00049119"/>
    </source>
</evidence>
<evidence type="ECO:0000256" key="4">
    <source>
        <dbReference type="ARBA" id="ARBA00022692"/>
    </source>
</evidence>
<dbReference type="PRINTS" id="PR00171">
    <property type="entry name" value="SUGRTRNSPORT"/>
</dbReference>
<dbReference type="GO" id="GO:0005351">
    <property type="term" value="F:carbohydrate:proton symporter activity"/>
    <property type="evidence" value="ECO:0007669"/>
    <property type="project" value="TreeGrafter"/>
</dbReference>
<feature type="transmembrane region" description="Helical" evidence="9">
    <location>
        <begin position="161"/>
        <end position="182"/>
    </location>
</feature>
<dbReference type="InterPro" id="IPR050360">
    <property type="entry name" value="MFS_Sugar_Transporters"/>
</dbReference>
<organism evidence="11 12">
    <name type="scientific">Pseudozyma flocculosa</name>
    <dbReference type="NCBI Taxonomy" id="84751"/>
    <lineage>
        <taxon>Eukaryota</taxon>
        <taxon>Fungi</taxon>
        <taxon>Dikarya</taxon>
        <taxon>Basidiomycota</taxon>
        <taxon>Ustilaginomycotina</taxon>
        <taxon>Ustilaginomycetes</taxon>
        <taxon>Ustilaginales</taxon>
        <taxon>Ustilaginaceae</taxon>
        <taxon>Pseudozyma</taxon>
    </lineage>
</organism>
<dbReference type="InterPro" id="IPR005828">
    <property type="entry name" value="MFS_sugar_transport-like"/>
</dbReference>
<gene>
    <name evidence="11" type="ORF">PSFLO_00197</name>
</gene>
<evidence type="ECO:0000256" key="8">
    <source>
        <dbReference type="RuleBase" id="RU003346"/>
    </source>
</evidence>